<keyword evidence="2" id="KW-1185">Reference proteome</keyword>
<dbReference type="Proteomes" id="UP001254257">
    <property type="component" value="Unassembled WGS sequence"/>
</dbReference>
<accession>A0ABU3SFX8</accession>
<proteinExistence type="predicted"/>
<dbReference type="InterPro" id="IPR021322">
    <property type="entry name" value="DUF2924"/>
</dbReference>
<organism evidence="1 2">
    <name type="scientific">Bosea rubneri</name>
    <dbReference type="NCBI Taxonomy" id="3075434"/>
    <lineage>
        <taxon>Bacteria</taxon>
        <taxon>Pseudomonadati</taxon>
        <taxon>Pseudomonadota</taxon>
        <taxon>Alphaproteobacteria</taxon>
        <taxon>Hyphomicrobiales</taxon>
        <taxon>Boseaceae</taxon>
        <taxon>Bosea</taxon>
    </lineage>
</organism>
<dbReference type="Pfam" id="PF11149">
    <property type="entry name" value="DUF2924"/>
    <property type="match status" value="1"/>
</dbReference>
<sequence>MPPKLAAQAHSKGEAPQGSLAHELVVLQSASIVELQAQFRRLYQRPAPESLSRDLIARLLAHRIQERRLGALDRELRVRLERLVQGLPPGRRLKSGTVLVREHEGTMHEVVIVPGGYLWNAETFKSLSTIARRITGTSWNGPRFFGLRSSRPSATKAGAHA</sequence>
<dbReference type="RefSeq" id="WP_316021020.1">
    <property type="nucleotide sequence ID" value="NZ_JAWDID010000064.1"/>
</dbReference>
<reference evidence="1 2" key="1">
    <citation type="submission" date="2023-09" db="EMBL/GenBank/DDBJ databases">
        <title>Whole genome shotgun sequencing (WGS) of Bosea sp. ZW T0_25, isolated from stored onions (Allium cepa).</title>
        <authorList>
            <person name="Stoll D.A."/>
            <person name="Huch M."/>
        </authorList>
    </citation>
    <scope>NUCLEOTIDE SEQUENCE [LARGE SCALE GENOMIC DNA]</scope>
    <source>
        <strain evidence="1 2">ZW T0_25</strain>
    </source>
</reference>
<protein>
    <submittedName>
        <fullName evidence="1">DUF2924 domain-containing protein</fullName>
    </submittedName>
</protein>
<gene>
    <name evidence="1" type="ORF">RKE40_25640</name>
</gene>
<name>A0ABU3SFX8_9HYPH</name>
<dbReference type="EMBL" id="JAWDID010000064">
    <property type="protein sequence ID" value="MDU0343287.1"/>
    <property type="molecule type" value="Genomic_DNA"/>
</dbReference>
<comment type="caution">
    <text evidence="1">The sequence shown here is derived from an EMBL/GenBank/DDBJ whole genome shotgun (WGS) entry which is preliminary data.</text>
</comment>
<evidence type="ECO:0000313" key="1">
    <source>
        <dbReference type="EMBL" id="MDU0343287.1"/>
    </source>
</evidence>
<evidence type="ECO:0000313" key="2">
    <source>
        <dbReference type="Proteomes" id="UP001254257"/>
    </source>
</evidence>